<evidence type="ECO:0008006" key="3">
    <source>
        <dbReference type="Google" id="ProtNLM"/>
    </source>
</evidence>
<sequence>MKKKVQEAKRLITEMKQAVKVVEPSSWISSSSNIGPYVRFYYKDGNWFSFEDLENYKIYTRNLKSLFELESEITKTYAEKEFESAFQNIFRKVYENIDDKDIEKFYDEILANPPQDFLIYKPVYGIILNDNNKECALGPISIFHQPTFKHIVENEIKWDKSFLWLGWDSEYMIQVKARARNSKKAEELAAEMLYQFELMVYYAIGRKNEDYGIYIVTGGKHLNQIAIILGQTTVSQPSSLKGPFQKLPLDENYFIDFSIGNNRIWCMIGNNNLSKIELRVLSAIEWIGRANYETDKKTRFLEYMIAIESLFSVSEKVLITPSIANTIVEGLCLLLVEDLAKRLDFDKTFRALYGIRSGIAHGGVIEIKDENIADVSTIAVEAVRKFLCDKRLNSISNPDDLVALLKRLKYGL</sequence>
<name>A0ABY2L9S6_9LEPT</name>
<gene>
    <name evidence="1" type="ORF">EHQ10_00385</name>
</gene>
<organism evidence="1 2">
    <name type="scientific">Leptospira bouyouniensis</name>
    <dbReference type="NCBI Taxonomy" id="2484911"/>
    <lineage>
        <taxon>Bacteria</taxon>
        <taxon>Pseudomonadati</taxon>
        <taxon>Spirochaetota</taxon>
        <taxon>Spirochaetia</taxon>
        <taxon>Leptospirales</taxon>
        <taxon>Leptospiraceae</taxon>
        <taxon>Leptospira</taxon>
    </lineage>
</organism>
<dbReference type="EMBL" id="RQFD01000001">
    <property type="protein sequence ID" value="TGK54257.1"/>
    <property type="molecule type" value="Genomic_DNA"/>
</dbReference>
<accession>A0ABY2L9S6</accession>
<evidence type="ECO:0000313" key="1">
    <source>
        <dbReference type="EMBL" id="TGK54257.1"/>
    </source>
</evidence>
<evidence type="ECO:0000313" key="2">
    <source>
        <dbReference type="Proteomes" id="UP000297617"/>
    </source>
</evidence>
<protein>
    <recommendedName>
        <fullName evidence="3">Apea-like HEPN domain-containing protein</fullName>
    </recommendedName>
</protein>
<comment type="caution">
    <text evidence="1">The sequence shown here is derived from an EMBL/GenBank/DDBJ whole genome shotgun (WGS) entry which is preliminary data.</text>
</comment>
<keyword evidence="2" id="KW-1185">Reference proteome</keyword>
<dbReference type="Proteomes" id="UP000297617">
    <property type="component" value="Unassembled WGS sequence"/>
</dbReference>
<reference evidence="2" key="1">
    <citation type="journal article" date="2019" name="PLoS Negl. Trop. Dis.">
        <title>Revisiting the worldwide diversity of Leptospira species in the environment.</title>
        <authorList>
            <person name="Vincent A.T."/>
            <person name="Schiettekatte O."/>
            <person name="Bourhy P."/>
            <person name="Veyrier F.J."/>
            <person name="Picardeau M."/>
        </authorList>
    </citation>
    <scope>NUCLEOTIDE SEQUENCE [LARGE SCALE GENOMIC DNA]</scope>
    <source>
        <strain evidence="2">201800295</strain>
    </source>
</reference>
<proteinExistence type="predicted"/>
<dbReference type="RefSeq" id="WP_135752890.1">
    <property type="nucleotide sequence ID" value="NZ_RQFD01000001.1"/>
</dbReference>